<accession>A0A167JGV9</accession>
<reference evidence="2" key="1">
    <citation type="submission" date="2015-06" db="EMBL/GenBank/DDBJ databases">
        <title>Expansion of signal transduction pathways in fungi by whole-genome duplication.</title>
        <authorList>
            <consortium name="DOE Joint Genome Institute"/>
            <person name="Corrochano L.M."/>
            <person name="Kuo A."/>
            <person name="Marcet-Houben M."/>
            <person name="Polaino S."/>
            <person name="Salamov A."/>
            <person name="Villalobos J.M."/>
            <person name="Alvarez M.I."/>
            <person name="Avalos J."/>
            <person name="Benito E.P."/>
            <person name="Benoit I."/>
            <person name="Burger G."/>
            <person name="Camino L.P."/>
            <person name="Canovas D."/>
            <person name="Cerda-Olmedo E."/>
            <person name="Cheng J.-F."/>
            <person name="Dominguez A."/>
            <person name="Elias M."/>
            <person name="Eslava A.P."/>
            <person name="Glaser F."/>
            <person name="Grimwood J."/>
            <person name="Gutierrez G."/>
            <person name="Heitman J."/>
            <person name="Henrissat B."/>
            <person name="Iturriaga E.A."/>
            <person name="Lang B.F."/>
            <person name="Lavin J.L."/>
            <person name="Lee S."/>
            <person name="Li W."/>
            <person name="Lindquist E."/>
            <person name="Lopez-Garcia S."/>
            <person name="Luque E.M."/>
            <person name="Marcos A.T."/>
            <person name="Martin J."/>
            <person name="McCluskey K."/>
            <person name="Medina H.R."/>
            <person name="Miralles-Duran A."/>
            <person name="Miyazaki A."/>
            <person name="Munoz-Torres E."/>
            <person name="Oguiza J.A."/>
            <person name="Ohm R."/>
            <person name="Olmedo M."/>
            <person name="Orejas M."/>
            <person name="Ortiz-Castellanos L."/>
            <person name="Pisabarro A.G."/>
            <person name="Rodriguez-Romero J."/>
            <person name="Ruiz-Herrera J."/>
            <person name="Ruiz-Vazquez R."/>
            <person name="Sanz C."/>
            <person name="Schackwitz W."/>
            <person name="Schmutz J."/>
            <person name="Shahriari M."/>
            <person name="Shelest E."/>
            <person name="Silva-Franco F."/>
            <person name="Soanes D."/>
            <person name="Syed K."/>
            <person name="Tagua V.G."/>
            <person name="Talbot N.J."/>
            <person name="Thon M."/>
            <person name="De vries R.P."/>
            <person name="Wiebenga A."/>
            <person name="Yadav J.S."/>
            <person name="Braun E.L."/>
            <person name="Baker S."/>
            <person name="Garre V."/>
            <person name="Horwitz B."/>
            <person name="Torres-Martinez S."/>
            <person name="Idnurm A."/>
            <person name="Herrera-Estrella A."/>
            <person name="Gabaldon T."/>
            <person name="Grigoriev I.V."/>
        </authorList>
    </citation>
    <scope>NUCLEOTIDE SEQUENCE [LARGE SCALE GENOMIC DNA]</scope>
    <source>
        <strain evidence="2">NRRL 1555(-)</strain>
    </source>
</reference>
<name>A0A167JGV9_PHYB8</name>
<dbReference type="Proteomes" id="UP000077315">
    <property type="component" value="Unassembled WGS sequence"/>
</dbReference>
<dbReference type="EMBL" id="KV441007">
    <property type="protein sequence ID" value="OAD65948.1"/>
    <property type="molecule type" value="Genomic_DNA"/>
</dbReference>
<dbReference type="InParanoid" id="A0A167JGV9"/>
<dbReference type="RefSeq" id="XP_018283988.1">
    <property type="nucleotide sequence ID" value="XM_018437551.1"/>
</dbReference>
<proteinExistence type="predicted"/>
<dbReference type="VEuPathDB" id="FungiDB:PHYBLDRAFT_175686"/>
<protein>
    <submittedName>
        <fullName evidence="1">Uncharacterized protein</fullName>
    </submittedName>
</protein>
<dbReference type="GeneID" id="28998457"/>
<evidence type="ECO:0000313" key="2">
    <source>
        <dbReference type="Proteomes" id="UP000077315"/>
    </source>
</evidence>
<dbReference type="OrthoDB" id="2261465at2759"/>
<gene>
    <name evidence="1" type="ORF">PHYBLDRAFT_175686</name>
</gene>
<dbReference type="AlphaFoldDB" id="A0A167JGV9"/>
<keyword evidence="2" id="KW-1185">Reference proteome</keyword>
<sequence length="288" mass="32611">MIENFKVCNPNKTNDIISAQTIPSTSSNNTSIFQDSYDNVLPKIGNTRAFDWIDSLLYLLTALVVPYLPNSPVEIDLLSLINGCALALLWSLNAAVAKQGRNLIKSKSISVHEEINLIQTETYGRESYMNIPDDHNDAQLWGPFYGFVNSKDNLVKGVSDPSVKNALTSLAGYELADSTIVVTARLWMISNLYSLCMYRRRKNRNTTVHIWLADTVQFYFKHKNPHGILHFIAFVDVMKEHDVIGHDSFINRDIEFDPFYETCQLHKAILKGQVSINGPSQYFGKTEK</sequence>
<organism evidence="1 2">
    <name type="scientific">Phycomyces blakesleeanus (strain ATCC 8743b / DSM 1359 / FGSC 10004 / NBRC 33097 / NRRL 1555)</name>
    <dbReference type="NCBI Taxonomy" id="763407"/>
    <lineage>
        <taxon>Eukaryota</taxon>
        <taxon>Fungi</taxon>
        <taxon>Fungi incertae sedis</taxon>
        <taxon>Mucoromycota</taxon>
        <taxon>Mucoromycotina</taxon>
        <taxon>Mucoromycetes</taxon>
        <taxon>Mucorales</taxon>
        <taxon>Phycomycetaceae</taxon>
        <taxon>Phycomyces</taxon>
    </lineage>
</organism>
<evidence type="ECO:0000313" key="1">
    <source>
        <dbReference type="EMBL" id="OAD65948.1"/>
    </source>
</evidence>